<dbReference type="PROSITE" id="PS51318">
    <property type="entry name" value="TAT"/>
    <property type="match status" value="1"/>
</dbReference>
<dbReference type="Gene3D" id="3.40.50.1980">
    <property type="entry name" value="Nitrogenase molybdenum iron protein domain"/>
    <property type="match status" value="2"/>
</dbReference>
<dbReference type="PANTHER" id="PTHR30532:SF25">
    <property type="entry name" value="IRON(III) DICITRATE-BINDING PERIPLASMIC PROTEIN"/>
    <property type="match status" value="1"/>
</dbReference>
<accession>A0A543GGI9</accession>
<dbReference type="GO" id="GO:1901678">
    <property type="term" value="P:iron coordination entity transport"/>
    <property type="evidence" value="ECO:0007669"/>
    <property type="project" value="UniProtKB-ARBA"/>
</dbReference>
<comment type="caution">
    <text evidence="6">The sequence shown here is derived from an EMBL/GenBank/DDBJ whole genome shotgun (WGS) entry which is preliminary data.</text>
</comment>
<evidence type="ECO:0000313" key="7">
    <source>
        <dbReference type="Proteomes" id="UP000319818"/>
    </source>
</evidence>
<gene>
    <name evidence="6" type="ORF">FB388_2599</name>
</gene>
<keyword evidence="3" id="KW-0813">Transport</keyword>
<dbReference type="AlphaFoldDB" id="A0A543GGI9"/>
<dbReference type="PANTHER" id="PTHR30532">
    <property type="entry name" value="IRON III DICITRATE-BINDING PERIPLASMIC PROTEIN"/>
    <property type="match status" value="1"/>
</dbReference>
<dbReference type="Pfam" id="PF01497">
    <property type="entry name" value="Peripla_BP_2"/>
    <property type="match status" value="1"/>
</dbReference>
<dbReference type="InterPro" id="IPR051313">
    <property type="entry name" value="Bact_iron-sidero_bind"/>
</dbReference>
<evidence type="ECO:0000256" key="4">
    <source>
        <dbReference type="ARBA" id="ARBA00022729"/>
    </source>
</evidence>
<dbReference type="RefSeq" id="WP_142100644.1">
    <property type="nucleotide sequence ID" value="NZ_VFPH01000001.1"/>
</dbReference>
<sequence length="334" mass="34729">MFLLAPDEPGIGGLRDELTRRSLLTAAGLAGMLTACGSAPEAAAPARSTRSVTHPLGTAEVPVAPQRVLSLDSNGALQVSLELGAPLVASEILDGAAPVPPYLPAPPPGFESLGFNQLDLERVAALRPDLVIGNVQRIEEAYAELSRIAPTVTYRNAGAGQDWRESVRTIGDVLGALPRVEGQLAEYAARVEAVATRYADLIAGSTVALLRFTASELRIVRGEIFGASILAHAGIRRPPSTDTPGPSATYVSLTEETVGVTADADVLLYFVGGGASTRDAAATAQRYLSGGLWQQLPAVRAGRVVELDPVAWWDGYSVSAALACLDELDAALAG</sequence>
<dbReference type="PROSITE" id="PS50983">
    <property type="entry name" value="FE_B12_PBP"/>
    <property type="match status" value="1"/>
</dbReference>
<keyword evidence="4" id="KW-0732">Signal</keyword>
<dbReference type="GO" id="GO:0030288">
    <property type="term" value="C:outer membrane-bounded periplasmic space"/>
    <property type="evidence" value="ECO:0007669"/>
    <property type="project" value="TreeGrafter"/>
</dbReference>
<name>A0A543GGI9_9PSEU</name>
<dbReference type="InterPro" id="IPR006311">
    <property type="entry name" value="TAT_signal"/>
</dbReference>
<proteinExistence type="inferred from homology"/>
<dbReference type="Proteomes" id="UP000319818">
    <property type="component" value="Unassembled WGS sequence"/>
</dbReference>
<evidence type="ECO:0000256" key="2">
    <source>
        <dbReference type="ARBA" id="ARBA00008814"/>
    </source>
</evidence>
<reference evidence="6 7" key="1">
    <citation type="submission" date="2019-06" db="EMBL/GenBank/DDBJ databases">
        <title>Sequencing the genomes of 1000 actinobacteria strains.</title>
        <authorList>
            <person name="Klenk H.-P."/>
        </authorList>
    </citation>
    <scope>NUCLEOTIDE SEQUENCE [LARGE SCALE GENOMIC DNA]</scope>
    <source>
        <strain evidence="6 7">DSM 45511</strain>
    </source>
</reference>
<keyword evidence="7" id="KW-1185">Reference proteome</keyword>
<dbReference type="CDD" id="cd01146">
    <property type="entry name" value="FhuD"/>
    <property type="match status" value="1"/>
</dbReference>
<dbReference type="InterPro" id="IPR002491">
    <property type="entry name" value="ABC_transptr_periplasmic_BD"/>
</dbReference>
<evidence type="ECO:0000256" key="3">
    <source>
        <dbReference type="ARBA" id="ARBA00022448"/>
    </source>
</evidence>
<protein>
    <submittedName>
        <fullName evidence="6">Iron complex transport system substrate-binding protein</fullName>
    </submittedName>
</protein>
<dbReference type="EMBL" id="VFPH01000001">
    <property type="protein sequence ID" value="TQM45202.1"/>
    <property type="molecule type" value="Genomic_DNA"/>
</dbReference>
<evidence type="ECO:0000313" key="6">
    <source>
        <dbReference type="EMBL" id="TQM45202.1"/>
    </source>
</evidence>
<comment type="subcellular location">
    <subcellularLocation>
        <location evidence="1">Cell envelope</location>
    </subcellularLocation>
</comment>
<comment type="similarity">
    <text evidence="2">Belongs to the bacterial solute-binding protein 8 family.</text>
</comment>
<feature type="domain" description="Fe/B12 periplasmic-binding" evidence="5">
    <location>
        <begin position="68"/>
        <end position="334"/>
    </location>
</feature>
<evidence type="ECO:0000259" key="5">
    <source>
        <dbReference type="PROSITE" id="PS50983"/>
    </source>
</evidence>
<dbReference type="SUPFAM" id="SSF53807">
    <property type="entry name" value="Helical backbone' metal receptor"/>
    <property type="match status" value="1"/>
</dbReference>
<organism evidence="6 7">
    <name type="scientific">Pseudonocardia cypriaca</name>
    <dbReference type="NCBI Taxonomy" id="882449"/>
    <lineage>
        <taxon>Bacteria</taxon>
        <taxon>Bacillati</taxon>
        <taxon>Actinomycetota</taxon>
        <taxon>Actinomycetes</taxon>
        <taxon>Pseudonocardiales</taxon>
        <taxon>Pseudonocardiaceae</taxon>
        <taxon>Pseudonocardia</taxon>
    </lineage>
</organism>
<evidence type="ECO:0000256" key="1">
    <source>
        <dbReference type="ARBA" id="ARBA00004196"/>
    </source>
</evidence>
<dbReference type="OrthoDB" id="9793175at2"/>